<keyword evidence="6" id="KW-0812">Transmembrane</keyword>
<comment type="similarity">
    <text evidence="1">Belongs to the thioredoxin family. DsbA subfamily.</text>
</comment>
<feature type="domain" description="Thioredoxin" evidence="7">
    <location>
        <begin position="108"/>
        <end position="304"/>
    </location>
</feature>
<name>A0A1F8HA22_9BACT</name>
<dbReference type="PANTHER" id="PTHR13887">
    <property type="entry name" value="GLUTATHIONE S-TRANSFERASE KAPPA"/>
    <property type="match status" value="1"/>
</dbReference>
<evidence type="ECO:0000313" key="8">
    <source>
        <dbReference type="EMBL" id="OGN34402.1"/>
    </source>
</evidence>
<evidence type="ECO:0000256" key="5">
    <source>
        <dbReference type="ARBA" id="ARBA00023284"/>
    </source>
</evidence>
<evidence type="ECO:0000256" key="2">
    <source>
        <dbReference type="ARBA" id="ARBA00022729"/>
    </source>
</evidence>
<feature type="transmembrane region" description="Helical" evidence="6">
    <location>
        <begin position="83"/>
        <end position="105"/>
    </location>
</feature>
<dbReference type="Proteomes" id="UP000177745">
    <property type="component" value="Unassembled WGS sequence"/>
</dbReference>
<evidence type="ECO:0000259" key="7">
    <source>
        <dbReference type="PROSITE" id="PS51352"/>
    </source>
</evidence>
<evidence type="ECO:0000256" key="6">
    <source>
        <dbReference type="SAM" id="Phobius"/>
    </source>
</evidence>
<keyword evidence="6" id="KW-0472">Membrane</keyword>
<dbReference type="GO" id="GO:0016491">
    <property type="term" value="F:oxidoreductase activity"/>
    <property type="evidence" value="ECO:0007669"/>
    <property type="project" value="UniProtKB-KW"/>
</dbReference>
<keyword evidence="3" id="KW-0560">Oxidoreductase</keyword>
<dbReference type="Pfam" id="PF13462">
    <property type="entry name" value="Thioredoxin_4"/>
    <property type="match status" value="1"/>
</dbReference>
<dbReference type="InterPro" id="IPR012336">
    <property type="entry name" value="Thioredoxin-like_fold"/>
</dbReference>
<dbReference type="InterPro" id="IPR013766">
    <property type="entry name" value="Thioredoxin_domain"/>
</dbReference>
<keyword evidence="5" id="KW-0676">Redox-active center</keyword>
<dbReference type="InterPro" id="IPR036249">
    <property type="entry name" value="Thioredoxin-like_sf"/>
</dbReference>
<comment type="caution">
    <text evidence="8">The sequence shown here is derived from an EMBL/GenBank/DDBJ whole genome shotgun (WGS) entry which is preliminary data.</text>
</comment>
<dbReference type="Gene3D" id="3.40.30.10">
    <property type="entry name" value="Glutaredoxin"/>
    <property type="match status" value="1"/>
</dbReference>
<sequence>MLLFINYDARPFINTSIYQFIPDGKCRTGGGKYHPKGRLKSLLFDKQFVLVIMDNMNNLNENFEVQLARVESKTKPDFDKTKLILPGAILVAALMISGSVLFYSLNTDKTGANIKQAAGPAAGQKVNVSADDDAFIGNEKAKVTVVEFSDFQCPFCRSFWSGAYQQIKKEYVDTGKIKFVFRDYPLPFHPAAQVSAEAAECAHEQGKFWEMHDKIFEEQAKQGTGTVTYGAAELKKWSSQTGLDSAKFNKCLDSGKYKSEVEKDLADGSSYGVSGTPTLFVNGNPVVGAQPFAVFKAIIDKELK</sequence>
<keyword evidence="4" id="KW-1015">Disulfide bond</keyword>
<organism evidence="8 9">
    <name type="scientific">Candidatus Yanofskybacteria bacterium RIFCSPLOWO2_12_FULL_43_11b</name>
    <dbReference type="NCBI Taxonomy" id="1802710"/>
    <lineage>
        <taxon>Bacteria</taxon>
        <taxon>Candidatus Yanofskyibacteriota</taxon>
    </lineage>
</organism>
<keyword evidence="6" id="KW-1133">Transmembrane helix</keyword>
<evidence type="ECO:0000256" key="1">
    <source>
        <dbReference type="ARBA" id="ARBA00005791"/>
    </source>
</evidence>
<evidence type="ECO:0000256" key="4">
    <source>
        <dbReference type="ARBA" id="ARBA00023157"/>
    </source>
</evidence>
<gene>
    <name evidence="8" type="ORF">A3G51_03375</name>
</gene>
<accession>A0A1F8HA22</accession>
<dbReference type="EMBL" id="MGKY01000001">
    <property type="protein sequence ID" value="OGN34402.1"/>
    <property type="molecule type" value="Genomic_DNA"/>
</dbReference>
<evidence type="ECO:0000313" key="9">
    <source>
        <dbReference type="Proteomes" id="UP000177745"/>
    </source>
</evidence>
<dbReference type="PROSITE" id="PS51352">
    <property type="entry name" value="THIOREDOXIN_2"/>
    <property type="match status" value="1"/>
</dbReference>
<dbReference type="PANTHER" id="PTHR13887:SF14">
    <property type="entry name" value="DISULFIDE BOND FORMATION PROTEIN D"/>
    <property type="match status" value="1"/>
</dbReference>
<evidence type="ECO:0000256" key="3">
    <source>
        <dbReference type="ARBA" id="ARBA00023002"/>
    </source>
</evidence>
<reference evidence="8 9" key="1">
    <citation type="journal article" date="2016" name="Nat. Commun.">
        <title>Thousands of microbial genomes shed light on interconnected biogeochemical processes in an aquifer system.</title>
        <authorList>
            <person name="Anantharaman K."/>
            <person name="Brown C.T."/>
            <person name="Hug L.A."/>
            <person name="Sharon I."/>
            <person name="Castelle C.J."/>
            <person name="Probst A.J."/>
            <person name="Thomas B.C."/>
            <person name="Singh A."/>
            <person name="Wilkins M.J."/>
            <person name="Karaoz U."/>
            <person name="Brodie E.L."/>
            <person name="Williams K.H."/>
            <person name="Hubbard S.S."/>
            <person name="Banfield J.F."/>
        </authorList>
    </citation>
    <scope>NUCLEOTIDE SEQUENCE [LARGE SCALE GENOMIC DNA]</scope>
</reference>
<keyword evidence="2" id="KW-0732">Signal</keyword>
<dbReference type="AlphaFoldDB" id="A0A1F8HA22"/>
<dbReference type="SUPFAM" id="SSF52833">
    <property type="entry name" value="Thioredoxin-like"/>
    <property type="match status" value="1"/>
</dbReference>
<proteinExistence type="inferred from homology"/>
<protein>
    <recommendedName>
        <fullName evidence="7">Thioredoxin domain-containing protein</fullName>
    </recommendedName>
</protein>